<organism evidence="1 2">
    <name type="scientific">Methanospirillum hungatei</name>
    <dbReference type="NCBI Taxonomy" id="2203"/>
    <lineage>
        <taxon>Archaea</taxon>
        <taxon>Methanobacteriati</taxon>
        <taxon>Methanobacteriota</taxon>
        <taxon>Stenosarchaea group</taxon>
        <taxon>Methanomicrobia</taxon>
        <taxon>Methanomicrobiales</taxon>
        <taxon>Methanospirillaceae</taxon>
        <taxon>Methanospirillum</taxon>
    </lineage>
</organism>
<dbReference type="CDD" id="cd09732">
    <property type="entry name" value="Csx1_III-U"/>
    <property type="match status" value="1"/>
</dbReference>
<evidence type="ECO:0000313" key="1">
    <source>
        <dbReference type="EMBL" id="QXO94548.1"/>
    </source>
</evidence>
<name>A0A8F5VP94_METHU</name>
<proteinExistence type="predicted"/>
<accession>A0A8F5VP94</accession>
<dbReference type="OrthoDB" id="116435at2157"/>
<dbReference type="EMBL" id="CP077107">
    <property type="protein sequence ID" value="QXO94548.1"/>
    <property type="molecule type" value="Genomic_DNA"/>
</dbReference>
<evidence type="ECO:0000313" key="2">
    <source>
        <dbReference type="Proteomes" id="UP000694228"/>
    </source>
</evidence>
<gene>
    <name evidence="1" type="ORF">KSK55_14720</name>
</gene>
<sequence length="413" mass="47014">MNQMRCISFAGPGLLEKRRYCRDTTCMESDLVQEAIFHLYHPNEIILCLSEPAAAHIASSLESRNIPVNKVWIPCGTDEDQLWEIFSILCTLPLDHEEILFDITAGCHSLPFMTFLAASYLHSVRHVTIHGVIYAPAIGDDGFCRFVDLKPLMDILDWIAGVRSVTHYVDAEPIYNLLNHLQGNIHRSGEEQNPPVRLTGWASLLWQFSDAVRLARPVDAMYAASGIVRDMDEVNEELVRYAPSLVPVLGATRELADLAAEPEPDHCSEEYIQKQIRVISFQLDKGLYLQAVTLAREVLITLLMIRMNVNANWLDADIRHQVSRTLTGGALDLQQKSYDKTQYSDDLILYPDWKELVRIWIRVSDLRNNLAHCGMNQRDDSIRSIRKRSSDILPDIERFMVLCLSGKNNIENI</sequence>
<protein>
    <submittedName>
        <fullName evidence="1">TM1812 family CRISPR-associated protein</fullName>
    </submittedName>
</protein>
<dbReference type="Proteomes" id="UP000694228">
    <property type="component" value="Chromosome"/>
</dbReference>
<dbReference type="AlphaFoldDB" id="A0A8F5VP94"/>
<reference evidence="1 2" key="1">
    <citation type="submission" date="2021-06" db="EMBL/GenBank/DDBJ databases">
        <title>Complete genome sequence of the secondary alcohol utilizing methanogen Methanospirillum hungatei strain GP1.</title>
        <authorList>
            <person name="Day L.A."/>
            <person name="Costa K.C."/>
        </authorList>
    </citation>
    <scope>NUCLEOTIDE SEQUENCE [LARGE SCALE GENOMIC DNA]</scope>
    <source>
        <strain evidence="1 2">GP1</strain>
    </source>
</reference>